<dbReference type="InterPro" id="IPR029526">
    <property type="entry name" value="PGBD"/>
</dbReference>
<keyword evidence="3" id="KW-1185">Reference proteome</keyword>
<evidence type="ECO:0000313" key="3">
    <source>
        <dbReference type="Proteomes" id="UP000691718"/>
    </source>
</evidence>
<accession>A0A8S3W7A8</accession>
<organism evidence="2 3">
    <name type="scientific">Parnassius apollo</name>
    <name type="common">Apollo butterfly</name>
    <name type="synonym">Papilio apollo</name>
    <dbReference type="NCBI Taxonomy" id="110799"/>
    <lineage>
        <taxon>Eukaryota</taxon>
        <taxon>Metazoa</taxon>
        <taxon>Ecdysozoa</taxon>
        <taxon>Arthropoda</taxon>
        <taxon>Hexapoda</taxon>
        <taxon>Insecta</taxon>
        <taxon>Pterygota</taxon>
        <taxon>Neoptera</taxon>
        <taxon>Endopterygota</taxon>
        <taxon>Lepidoptera</taxon>
        <taxon>Glossata</taxon>
        <taxon>Ditrysia</taxon>
        <taxon>Papilionoidea</taxon>
        <taxon>Papilionidae</taxon>
        <taxon>Parnassiinae</taxon>
        <taxon>Parnassini</taxon>
        <taxon>Parnassius</taxon>
        <taxon>Parnassius</taxon>
    </lineage>
</organism>
<dbReference type="AlphaFoldDB" id="A0A8S3W7A8"/>
<dbReference type="OrthoDB" id="5876240at2759"/>
<dbReference type="Pfam" id="PF13843">
    <property type="entry name" value="DDE_Tnp_1_7"/>
    <property type="match status" value="1"/>
</dbReference>
<dbReference type="EMBL" id="CAJQZP010000196">
    <property type="protein sequence ID" value="CAG4944989.1"/>
    <property type="molecule type" value="Genomic_DNA"/>
</dbReference>
<evidence type="ECO:0000313" key="2">
    <source>
        <dbReference type="EMBL" id="CAG4944989.1"/>
    </source>
</evidence>
<comment type="caution">
    <text evidence="2">The sequence shown here is derived from an EMBL/GenBank/DDBJ whole genome shotgun (WGS) entry which is preliminary data.</text>
</comment>
<proteinExistence type="predicted"/>
<dbReference type="PANTHER" id="PTHR46599">
    <property type="entry name" value="PIGGYBAC TRANSPOSABLE ELEMENT-DERIVED PROTEIN 4"/>
    <property type="match status" value="1"/>
</dbReference>
<reference evidence="2" key="1">
    <citation type="submission" date="2021-04" db="EMBL/GenBank/DDBJ databases">
        <authorList>
            <person name="Tunstrom K."/>
        </authorList>
    </citation>
    <scope>NUCLEOTIDE SEQUENCE</scope>
</reference>
<dbReference type="Proteomes" id="UP000691718">
    <property type="component" value="Unassembled WGS sequence"/>
</dbReference>
<protein>
    <submittedName>
        <fullName evidence="2">(apollo) hypothetical protein</fullName>
    </submittedName>
</protein>
<evidence type="ECO:0000259" key="1">
    <source>
        <dbReference type="Pfam" id="PF13843"/>
    </source>
</evidence>
<feature type="domain" description="PiggyBac transposable element-derived protein" evidence="1">
    <location>
        <begin position="2"/>
        <end position="221"/>
    </location>
</feature>
<dbReference type="PANTHER" id="PTHR46599:SF3">
    <property type="entry name" value="PIGGYBAC TRANSPOSABLE ELEMENT-DERIVED PROTEIN 4"/>
    <property type="match status" value="1"/>
</dbReference>
<gene>
    <name evidence="2" type="ORF">PAPOLLO_LOCUS2983</name>
</gene>
<sequence length="336" mass="38373">MRNCRKLLSPKDCVVVDESMVPFQGRLLIRQYNPNKTHKYGLKIYKVTTDDGYVWKYKVYSGQDPQISNLDKPGSVIIELCEDLLDQGRMIIADNGYTSIPLAEYLLQRKTDLCGTLRKNRKNLPLLIKNKKLKRGEQIAAQKNNVTILKWHDKRDVLMISTCHADEQTISTGRNPRPKPNMILEYNNRKKGIDLSDELASYYSPIRKTLTWYIKTAVNVLFGVDVINTVYLFNKLNQQNKCTLLQAQICIIKNLLGMNVVQTPATPAPPAPSTSQAQHFLKQLDRKDGKITRRRCAGCDNEFRQKGETAAATNKAKRVSQICNICTKPYCLQCFQ</sequence>
<name>A0A8S3W7A8_PARAO</name>